<dbReference type="EMBL" id="QETB01000001">
    <property type="protein sequence ID" value="PWF27539.1"/>
    <property type="molecule type" value="Genomic_DNA"/>
</dbReference>
<dbReference type="AlphaFoldDB" id="A0A2V1KDY1"/>
<dbReference type="GO" id="GO:0140098">
    <property type="term" value="F:catalytic activity, acting on RNA"/>
    <property type="evidence" value="ECO:0007669"/>
    <property type="project" value="UniProtKB-ARBA"/>
</dbReference>
<organism evidence="5 6">
    <name type="scientific">Ancrocorticia populi</name>
    <dbReference type="NCBI Taxonomy" id="2175228"/>
    <lineage>
        <taxon>Bacteria</taxon>
        <taxon>Bacillati</taxon>
        <taxon>Actinomycetota</taxon>
        <taxon>Actinomycetes</taxon>
        <taxon>Actinomycetales</taxon>
        <taxon>Actinomycetaceae</taxon>
        <taxon>Ancrocorticia</taxon>
    </lineage>
</organism>
<name>A0A2V1KDY1_9ACTO</name>
<dbReference type="Proteomes" id="UP000245283">
    <property type="component" value="Unassembled WGS sequence"/>
</dbReference>
<dbReference type="GO" id="GO:0000455">
    <property type="term" value="P:enzyme-directed rRNA pseudouridine synthesis"/>
    <property type="evidence" value="ECO:0007669"/>
    <property type="project" value="TreeGrafter"/>
</dbReference>
<dbReference type="GO" id="GO:0003723">
    <property type="term" value="F:RNA binding"/>
    <property type="evidence" value="ECO:0007669"/>
    <property type="project" value="InterPro"/>
</dbReference>
<evidence type="ECO:0000256" key="2">
    <source>
        <dbReference type="ARBA" id="ARBA00031870"/>
    </source>
</evidence>
<dbReference type="InterPro" id="IPR006145">
    <property type="entry name" value="PsdUridine_synth_RsuA/RluA"/>
</dbReference>
<dbReference type="InterPro" id="IPR050188">
    <property type="entry name" value="RluA_PseudoU_synthase"/>
</dbReference>
<dbReference type="PANTHER" id="PTHR21600">
    <property type="entry name" value="MITOCHONDRIAL RNA PSEUDOURIDINE SYNTHASE"/>
    <property type="match status" value="1"/>
</dbReference>
<dbReference type="Pfam" id="PF00849">
    <property type="entry name" value="PseudoU_synth_2"/>
    <property type="match status" value="1"/>
</dbReference>
<comment type="catalytic activity">
    <reaction evidence="1">
        <text>a uridine in RNA = a pseudouridine in RNA</text>
        <dbReference type="Rhea" id="RHEA:48348"/>
        <dbReference type="Rhea" id="RHEA-COMP:12068"/>
        <dbReference type="Rhea" id="RHEA-COMP:12069"/>
        <dbReference type="ChEBI" id="CHEBI:65314"/>
        <dbReference type="ChEBI" id="CHEBI:65315"/>
    </reaction>
</comment>
<dbReference type="PROSITE" id="PS01129">
    <property type="entry name" value="PSI_RLU"/>
    <property type="match status" value="1"/>
</dbReference>
<dbReference type="SUPFAM" id="SSF55120">
    <property type="entry name" value="Pseudouridine synthase"/>
    <property type="match status" value="1"/>
</dbReference>
<feature type="domain" description="Pseudouridine synthase RsuA/RluA-like" evidence="4">
    <location>
        <begin position="91"/>
        <end position="244"/>
    </location>
</feature>
<comment type="caution">
    <text evidence="5">The sequence shown here is derived from an EMBL/GenBank/DDBJ whole genome shotgun (WGS) entry which is preliminary data.</text>
</comment>
<accession>A0A2V1KDY1</accession>
<reference evidence="6" key="1">
    <citation type="submission" date="2018-05" db="EMBL/GenBank/DDBJ databases">
        <authorList>
            <person name="Li Y."/>
        </authorList>
    </citation>
    <scope>NUCLEOTIDE SEQUENCE [LARGE SCALE GENOMIC DNA]</scope>
    <source>
        <strain evidence="6">sk1b4</strain>
    </source>
</reference>
<keyword evidence="6" id="KW-1185">Reference proteome</keyword>
<proteinExistence type="predicted"/>
<gene>
    <name evidence="5" type="ORF">DD236_03950</name>
</gene>
<evidence type="ECO:0000313" key="6">
    <source>
        <dbReference type="Proteomes" id="UP000245283"/>
    </source>
</evidence>
<dbReference type="RefSeq" id="WP_109093034.1">
    <property type="nucleotide sequence ID" value="NZ_QETB01000001.1"/>
</dbReference>
<evidence type="ECO:0000313" key="5">
    <source>
        <dbReference type="EMBL" id="PWF27539.1"/>
    </source>
</evidence>
<evidence type="ECO:0000256" key="3">
    <source>
        <dbReference type="ARBA" id="ARBA00033164"/>
    </source>
</evidence>
<protein>
    <recommendedName>
        <fullName evidence="2">RNA pseudouridylate synthase</fullName>
    </recommendedName>
    <alternativeName>
        <fullName evidence="3">RNA-uridine isomerase</fullName>
    </alternativeName>
</protein>
<dbReference type="Gene3D" id="3.30.2350.10">
    <property type="entry name" value="Pseudouridine synthase"/>
    <property type="match status" value="1"/>
</dbReference>
<evidence type="ECO:0000259" key="4">
    <source>
        <dbReference type="Pfam" id="PF00849"/>
    </source>
</evidence>
<evidence type="ECO:0000256" key="1">
    <source>
        <dbReference type="ARBA" id="ARBA00000073"/>
    </source>
</evidence>
<dbReference type="PANTHER" id="PTHR21600:SF84">
    <property type="entry name" value="PSEUDOURIDINE SYNTHASE RSUA_RLUA-LIKE DOMAIN-CONTAINING PROTEIN"/>
    <property type="match status" value="1"/>
</dbReference>
<sequence>MHAPIRDGINARPIRIHAAGKALDQVQATLPKLRPELPAAFFRGDIIADDGSPLTPDSSVRVGQVVWAFGGVMDEPAEPITLPIVEENERWLVVDKPHDMATMPRGSHVASTLTVALRRQLENNELVAAHRLDAATAGVVLVTKARQWRGPYQTLFERGLVTKEYLVVADVSALGSQAREHLRERMTVSLRLVKPKGSLTTHTVQGEPNSVTEILCERLGAELGAFRVWPTTGKTHQIRAVFAHLGMPLVGDELYRRRPKKTPLQLLAHSLEFVDPITGENVMARTQRTLALWELAHE</sequence>
<dbReference type="GO" id="GO:0009982">
    <property type="term" value="F:pseudouridine synthase activity"/>
    <property type="evidence" value="ECO:0007669"/>
    <property type="project" value="InterPro"/>
</dbReference>
<dbReference type="InterPro" id="IPR006224">
    <property type="entry name" value="PsdUridine_synth_RluA-like_CS"/>
</dbReference>
<dbReference type="OrthoDB" id="9807829at2"/>
<dbReference type="InterPro" id="IPR020103">
    <property type="entry name" value="PsdUridine_synth_cat_dom_sf"/>
</dbReference>